<evidence type="ECO:0000256" key="2">
    <source>
        <dbReference type="ARBA" id="ARBA00004442"/>
    </source>
</evidence>
<sequence>MNKIFKVKKNALGQSVACSELATSRSKSRVVATALALAVASGVSMADDTVIEYKIDGTQFNNLYKAVKGQDLGLQGMRDARMTLNEFGQFTADTLIQLGSTTYSLIGDVDALTKTVISNKIDTVHNKADIDVTARYVNGLKDIVNNNATDIAENKAYLDSIAESVLANKVASTTNKADIAENKKNIAANKEHVDVLTDTVLANKVDIAHNKADIDATARYVNGLKDIVNDNAIEVAKIGGLQAQITANQADSAKNFTDTNANIKANKDALETKVEKRDFYHVQDNVNSNNTEIAKLQANKADVEYVDNVAEGVLANKVASATNKADIAENKAYLDSVAEGALANKVASTTNKADIAKNKKDIAANKEHVDVLTDTVIANKVDIVHNKAKIHMLETSVNSFQNQTLDLTSTKTRVSALENRTSALETRVNKLNKNLSAGIAGTAALSMMPTAGEKGAHYITAGAGHYNGQQAIAIGLTGNSNSGKFNYKVGASATTSGSPVVGAGVGYRWK</sequence>
<feature type="domain" description="Trimeric autotransporter adhesin YadA-like C-terminal membrane anchor" evidence="9">
    <location>
        <begin position="449"/>
        <end position="509"/>
    </location>
</feature>
<evidence type="ECO:0000256" key="8">
    <source>
        <dbReference type="SAM" id="SignalP"/>
    </source>
</evidence>
<dbReference type="Gene3D" id="3.30.1300.30">
    <property type="entry name" value="GSPII I/J protein-like"/>
    <property type="match status" value="1"/>
</dbReference>
<evidence type="ECO:0000256" key="6">
    <source>
        <dbReference type="ARBA" id="ARBA00023136"/>
    </source>
</evidence>
<proteinExistence type="predicted"/>
<dbReference type="RefSeq" id="WP_176812085.1">
    <property type="nucleotide sequence ID" value="NZ_CP055305.1"/>
</dbReference>
<accession>A0ABD7A6Z1</accession>
<evidence type="ECO:0000313" key="10">
    <source>
        <dbReference type="EMBL" id="QLB41789.1"/>
    </source>
</evidence>
<dbReference type="EMBL" id="CP055305">
    <property type="protein sequence ID" value="QLB41789.1"/>
    <property type="molecule type" value="Genomic_DNA"/>
</dbReference>
<dbReference type="SUPFAM" id="SSF54523">
    <property type="entry name" value="Pili subunits"/>
    <property type="match status" value="1"/>
</dbReference>
<dbReference type="Gene3D" id="1.20.5.340">
    <property type="match status" value="2"/>
</dbReference>
<gene>
    <name evidence="10" type="ORF">HV560_02520</name>
</gene>
<dbReference type="AlphaFoldDB" id="A0ABD7A6Z1"/>
<dbReference type="KEGG" id="mpeg:HV560_02520"/>
<evidence type="ECO:0000313" key="11">
    <source>
        <dbReference type="Proteomes" id="UP000509784"/>
    </source>
</evidence>
<keyword evidence="5 8" id="KW-0732">Signal</keyword>
<dbReference type="GO" id="GO:0009986">
    <property type="term" value="C:cell surface"/>
    <property type="evidence" value="ECO:0007669"/>
    <property type="project" value="UniProtKB-SubCell"/>
</dbReference>
<evidence type="ECO:0000256" key="1">
    <source>
        <dbReference type="ARBA" id="ARBA00004241"/>
    </source>
</evidence>
<keyword evidence="7" id="KW-0998">Cell outer membrane</keyword>
<comment type="subcellular location">
    <subcellularLocation>
        <location evidence="2">Cell outer membrane</location>
    </subcellularLocation>
    <subcellularLocation>
        <location evidence="1">Cell surface</location>
    </subcellularLocation>
</comment>
<feature type="chain" id="PRO_5044750633" evidence="8">
    <location>
        <begin position="47"/>
        <end position="510"/>
    </location>
</feature>
<dbReference type="GO" id="GO:0009279">
    <property type="term" value="C:cell outer membrane"/>
    <property type="evidence" value="ECO:0007669"/>
    <property type="project" value="UniProtKB-SubCell"/>
</dbReference>
<keyword evidence="4" id="KW-0812">Transmembrane</keyword>
<keyword evidence="3" id="KW-1134">Transmembrane beta strand</keyword>
<evidence type="ECO:0000256" key="3">
    <source>
        <dbReference type="ARBA" id="ARBA00022452"/>
    </source>
</evidence>
<evidence type="ECO:0000256" key="7">
    <source>
        <dbReference type="ARBA" id="ARBA00023237"/>
    </source>
</evidence>
<reference evidence="10 11" key="1">
    <citation type="submission" date="2020-06" db="EMBL/GenBank/DDBJ databases">
        <title>Mannheimia pernigra sp. nov. isolated from bovine respiratory tract.</title>
        <authorList>
            <person name="Kuhnert P."/>
            <person name="Akarsu-Egger H."/>
        </authorList>
    </citation>
    <scope>NUCLEOTIDE SEQUENCE [LARGE SCALE GENOMIC DNA]</scope>
    <source>
        <strain evidence="10 11">17CN0883</strain>
    </source>
</reference>
<keyword evidence="6" id="KW-0472">Membrane</keyword>
<dbReference type="Pfam" id="PF03895">
    <property type="entry name" value="YadA_anchor"/>
    <property type="match status" value="1"/>
</dbReference>
<name>A0ABD7A6Z1_9PAST</name>
<dbReference type="InterPro" id="IPR045584">
    <property type="entry name" value="Pilin-like"/>
</dbReference>
<dbReference type="Proteomes" id="UP000509784">
    <property type="component" value="Chromosome"/>
</dbReference>
<organism evidence="10 11">
    <name type="scientific">Mannheimia pernigra</name>
    <dbReference type="NCBI Taxonomy" id="111844"/>
    <lineage>
        <taxon>Bacteria</taxon>
        <taxon>Pseudomonadati</taxon>
        <taxon>Pseudomonadota</taxon>
        <taxon>Gammaproteobacteria</taxon>
        <taxon>Pasteurellales</taxon>
        <taxon>Pasteurellaceae</taxon>
        <taxon>Mannheimia</taxon>
    </lineage>
</organism>
<feature type="signal peptide" evidence="8">
    <location>
        <begin position="1"/>
        <end position="46"/>
    </location>
</feature>
<evidence type="ECO:0000259" key="9">
    <source>
        <dbReference type="Pfam" id="PF03895"/>
    </source>
</evidence>
<evidence type="ECO:0000256" key="5">
    <source>
        <dbReference type="ARBA" id="ARBA00022729"/>
    </source>
</evidence>
<evidence type="ECO:0000256" key="4">
    <source>
        <dbReference type="ARBA" id="ARBA00022692"/>
    </source>
</evidence>
<protein>
    <submittedName>
        <fullName evidence="10">YadA-like family protein</fullName>
    </submittedName>
</protein>
<dbReference type="InterPro" id="IPR005594">
    <property type="entry name" value="YadA_C"/>
</dbReference>